<dbReference type="OrthoDB" id="1001820at2759"/>
<dbReference type="InterPro" id="IPR044730">
    <property type="entry name" value="RNase_H-like_dom_plant"/>
</dbReference>
<sequence length="323" mass="37831">MAYPLVSVAAIVLSSVETYLRRWLQNKDRIIKSTYRIIKKSSWNPREEAWNVPWKVHGPQRVQIFLWLVLKQWLLTQEKRLRHGFGSDARCLICGHDVEDVIHVVRDCVVAKEDWLLSKLQNHHNYAMMNVDWSCFFGIVDWRICKNRNLCIFSGTLWSVEEIVKNAYSWAMHYLAGHNGSSMRQTSRVDIIEAGRWIQLRDHNGKWLIGFNHRLGNYSIFEAELWGIFDDVMLVQGRHYDQVLVRTDNMEVIRAIKESLSKSSNSALIRHISQPLQNCKVGPLNIFLENKILKLIALPNWHLIEGRAYNYSKILLLNTFSFV</sequence>
<feature type="domain" description="Reverse transcriptase zinc-binding" evidence="2">
    <location>
        <begin position="31"/>
        <end position="115"/>
    </location>
</feature>
<dbReference type="AlphaFoldDB" id="A0A7J9N342"/>
<reference evidence="3 4" key="1">
    <citation type="journal article" date="2019" name="Genome Biol. Evol.">
        <title>Insights into the evolution of the New World diploid cottons (Gossypium, subgenus Houzingenia) based on genome sequencing.</title>
        <authorList>
            <person name="Grover C.E."/>
            <person name="Arick M.A. 2nd"/>
            <person name="Thrash A."/>
            <person name="Conover J.L."/>
            <person name="Sanders W.S."/>
            <person name="Peterson D.G."/>
            <person name="Frelichowski J.E."/>
            <person name="Scheffler J.A."/>
            <person name="Scheffler B.E."/>
            <person name="Wendel J.F."/>
        </authorList>
    </citation>
    <scope>NUCLEOTIDE SEQUENCE [LARGE SCALE GENOMIC DNA]</scope>
    <source>
        <strain evidence="3">1</strain>
        <tissue evidence="3">Leaf</tissue>
    </source>
</reference>
<dbReference type="InterPro" id="IPR053151">
    <property type="entry name" value="RNase_H-like"/>
</dbReference>
<proteinExistence type="predicted"/>
<comment type="caution">
    <text evidence="3">The sequence shown here is derived from an EMBL/GenBank/DDBJ whole genome shotgun (WGS) entry which is preliminary data.</text>
</comment>
<evidence type="ECO:0000313" key="3">
    <source>
        <dbReference type="EMBL" id="MBA0877650.1"/>
    </source>
</evidence>
<dbReference type="PANTHER" id="PTHR47723">
    <property type="entry name" value="OS05G0353850 PROTEIN"/>
    <property type="match status" value="1"/>
</dbReference>
<evidence type="ECO:0000259" key="2">
    <source>
        <dbReference type="Pfam" id="PF13966"/>
    </source>
</evidence>
<name>A0A7J9N342_GOSSC</name>
<dbReference type="PANTHER" id="PTHR47723:SF13">
    <property type="entry name" value="PUTATIVE-RELATED"/>
    <property type="match status" value="1"/>
</dbReference>
<dbReference type="Pfam" id="PF13966">
    <property type="entry name" value="zf-RVT"/>
    <property type="match status" value="1"/>
</dbReference>
<feature type="domain" description="RNase H type-1" evidence="1">
    <location>
        <begin position="200"/>
        <end position="276"/>
    </location>
</feature>
<dbReference type="GO" id="GO:0004523">
    <property type="term" value="F:RNA-DNA hybrid ribonuclease activity"/>
    <property type="evidence" value="ECO:0007669"/>
    <property type="project" value="InterPro"/>
</dbReference>
<dbReference type="Pfam" id="PF13456">
    <property type="entry name" value="RVT_3"/>
    <property type="match status" value="1"/>
</dbReference>
<accession>A0A7J9N342</accession>
<organism evidence="3 4">
    <name type="scientific">Gossypium schwendimanii</name>
    <name type="common">Cotton</name>
    <dbReference type="NCBI Taxonomy" id="34291"/>
    <lineage>
        <taxon>Eukaryota</taxon>
        <taxon>Viridiplantae</taxon>
        <taxon>Streptophyta</taxon>
        <taxon>Embryophyta</taxon>
        <taxon>Tracheophyta</taxon>
        <taxon>Spermatophyta</taxon>
        <taxon>Magnoliopsida</taxon>
        <taxon>eudicotyledons</taxon>
        <taxon>Gunneridae</taxon>
        <taxon>Pentapetalae</taxon>
        <taxon>rosids</taxon>
        <taxon>malvids</taxon>
        <taxon>Malvales</taxon>
        <taxon>Malvaceae</taxon>
        <taxon>Malvoideae</taxon>
        <taxon>Gossypium</taxon>
    </lineage>
</organism>
<keyword evidence="4" id="KW-1185">Reference proteome</keyword>
<dbReference type="InterPro" id="IPR026960">
    <property type="entry name" value="RVT-Znf"/>
</dbReference>
<dbReference type="Proteomes" id="UP000593576">
    <property type="component" value="Unassembled WGS sequence"/>
</dbReference>
<protein>
    <recommendedName>
        <fullName evidence="5">Reverse transcriptase zinc-binding domain-containing protein</fullName>
    </recommendedName>
</protein>
<dbReference type="InterPro" id="IPR002156">
    <property type="entry name" value="RNaseH_domain"/>
</dbReference>
<gene>
    <name evidence="3" type="ORF">Goshw_019881</name>
</gene>
<dbReference type="EMBL" id="JABFAF010268932">
    <property type="protein sequence ID" value="MBA0877650.1"/>
    <property type="molecule type" value="Genomic_DNA"/>
</dbReference>
<dbReference type="CDD" id="cd06222">
    <property type="entry name" value="RNase_H_like"/>
    <property type="match status" value="1"/>
</dbReference>
<dbReference type="GO" id="GO:0003676">
    <property type="term" value="F:nucleic acid binding"/>
    <property type="evidence" value="ECO:0007669"/>
    <property type="project" value="InterPro"/>
</dbReference>
<evidence type="ECO:0000259" key="1">
    <source>
        <dbReference type="Pfam" id="PF13456"/>
    </source>
</evidence>
<evidence type="ECO:0008006" key="5">
    <source>
        <dbReference type="Google" id="ProtNLM"/>
    </source>
</evidence>
<evidence type="ECO:0000313" key="4">
    <source>
        <dbReference type="Proteomes" id="UP000593576"/>
    </source>
</evidence>